<evidence type="ECO:0000256" key="6">
    <source>
        <dbReference type="PROSITE-ProRule" id="PRU00339"/>
    </source>
</evidence>
<organism evidence="9 10">
    <name type="scientific">Reichenbachiella faecimaris</name>
    <dbReference type="NCBI Taxonomy" id="692418"/>
    <lineage>
        <taxon>Bacteria</taxon>
        <taxon>Pseudomonadati</taxon>
        <taxon>Bacteroidota</taxon>
        <taxon>Cytophagia</taxon>
        <taxon>Cytophagales</taxon>
        <taxon>Reichenbachiellaceae</taxon>
        <taxon>Reichenbachiella</taxon>
    </lineage>
</organism>
<evidence type="ECO:0000313" key="10">
    <source>
        <dbReference type="Proteomes" id="UP000192472"/>
    </source>
</evidence>
<dbReference type="Proteomes" id="UP000192472">
    <property type="component" value="Unassembled WGS sequence"/>
</dbReference>
<dbReference type="GO" id="GO:0005737">
    <property type="term" value="C:cytoplasm"/>
    <property type="evidence" value="ECO:0007669"/>
    <property type="project" value="UniProtKB-SubCell"/>
</dbReference>
<dbReference type="STRING" id="692418.SAMN04488029_2582"/>
<dbReference type="EMBL" id="FWYF01000003">
    <property type="protein sequence ID" value="SMD35875.1"/>
    <property type="molecule type" value="Genomic_DNA"/>
</dbReference>
<evidence type="ECO:0000256" key="2">
    <source>
        <dbReference type="ARBA" id="ARBA00022490"/>
    </source>
</evidence>
<dbReference type="GO" id="GO:0000155">
    <property type="term" value="F:phosphorelay sensor kinase activity"/>
    <property type="evidence" value="ECO:0007669"/>
    <property type="project" value="InterPro"/>
</dbReference>
<comment type="subcellular location">
    <subcellularLocation>
        <location evidence="1">Cytoplasm</location>
    </subcellularLocation>
</comment>
<dbReference type="OrthoDB" id="982262at2"/>
<dbReference type="PROSITE" id="PS50005">
    <property type="entry name" value="TPR"/>
    <property type="match status" value="1"/>
</dbReference>
<keyword evidence="2" id="KW-0963">Cytoplasm</keyword>
<evidence type="ECO:0000256" key="4">
    <source>
        <dbReference type="ARBA" id="ARBA00022803"/>
    </source>
</evidence>
<dbReference type="InterPro" id="IPR036097">
    <property type="entry name" value="HisK_dim/P_sf"/>
</dbReference>
<keyword evidence="4 6" id="KW-0802">TPR repeat</keyword>
<name>A0A1W2GGT1_REIFA</name>
<evidence type="ECO:0000256" key="3">
    <source>
        <dbReference type="ARBA" id="ARBA00022737"/>
    </source>
</evidence>
<evidence type="ECO:0000256" key="8">
    <source>
        <dbReference type="SAM" id="Phobius"/>
    </source>
</evidence>
<dbReference type="SUPFAM" id="SSF48452">
    <property type="entry name" value="TPR-like"/>
    <property type="match status" value="2"/>
</dbReference>
<keyword evidence="3" id="KW-0677">Repeat</keyword>
<keyword evidence="7" id="KW-0175">Coiled coil</keyword>
<dbReference type="Gene3D" id="1.10.287.130">
    <property type="match status" value="1"/>
</dbReference>
<evidence type="ECO:0000256" key="1">
    <source>
        <dbReference type="ARBA" id="ARBA00004496"/>
    </source>
</evidence>
<dbReference type="SUPFAM" id="SSF47384">
    <property type="entry name" value="Homodimeric domain of signal transducing histidine kinase"/>
    <property type="match status" value="1"/>
</dbReference>
<feature type="coiled-coil region" evidence="7">
    <location>
        <begin position="473"/>
        <end position="521"/>
    </location>
</feature>
<keyword evidence="8" id="KW-1133">Transmembrane helix</keyword>
<reference evidence="9 10" key="1">
    <citation type="submission" date="2017-04" db="EMBL/GenBank/DDBJ databases">
        <authorList>
            <person name="Afonso C.L."/>
            <person name="Miller P.J."/>
            <person name="Scott M.A."/>
            <person name="Spackman E."/>
            <person name="Goraichik I."/>
            <person name="Dimitrov K.M."/>
            <person name="Suarez D.L."/>
            <person name="Swayne D.E."/>
        </authorList>
    </citation>
    <scope>NUCLEOTIDE SEQUENCE [LARGE SCALE GENOMIC DNA]</scope>
    <source>
        <strain evidence="9 10">DSM 26133</strain>
    </source>
</reference>
<protein>
    <submittedName>
        <fullName evidence="9">Tfp pilus assembly protein PilF</fullName>
    </submittedName>
</protein>
<dbReference type="InterPro" id="IPR051476">
    <property type="entry name" value="Bac_ResReg_Asp_Phosphatase"/>
</dbReference>
<keyword evidence="8" id="KW-0812">Transmembrane</keyword>
<dbReference type="Pfam" id="PF13424">
    <property type="entry name" value="TPR_12"/>
    <property type="match status" value="3"/>
</dbReference>
<dbReference type="Gene3D" id="1.25.40.10">
    <property type="entry name" value="Tetratricopeptide repeat domain"/>
    <property type="match status" value="2"/>
</dbReference>
<sequence length="598" mass="68183">MRRLIKVVVFSLSLIVSYSYSVSQSLTSDSLKKSLLLSSSPQEKADILNLLGLRTYRSNPDSALNYIEKSLEISERINYKSGQAEHYRIKGLIKHNTGFYEESLNDMRSSLKMYRALGDSNKVGMVYKNIGWIYLEFGEFPEALVYFTKANQIADTEDDNLLKGQVLNNLGVLMALIGEYDSAMVHLLKSVEITSKNGDRLIGLTHTNIGLVKSNLGDYTSAETYFLKGLELDVLHEQQWGIANAFENIGELKLKLGMMEEAQNHFQKARDQFVELKDIKGVAVNDNFLGVILYQRGLYKEALDKLSNAYKLYQQINYQRGLAKVLRDMASCNLLIGKTDDAIKLAKESIALATEIGQIPEAVQTAEILHKIYADLGDSKNAYKQAMTFLAFKDSLYNRQKLEYITQVEAKHQLSQIQQENELLLKDNQLKINELQASNLMIERQNTIQFALVICLACALLTAFFWYRFNLRKQKTIKLLRTLNDEITRQKEQIAEQANELEKVNGEMKNMNESLEVLVMERTQKIESQNKKLRDYAFSNSHEVRAPLSNLLGLINISKIQGMSPEEQEEIIEKIYISALDLDSVITKVNKILEDEEL</sequence>
<evidence type="ECO:0000313" key="9">
    <source>
        <dbReference type="EMBL" id="SMD35875.1"/>
    </source>
</evidence>
<dbReference type="InterPro" id="IPR011990">
    <property type="entry name" value="TPR-like_helical_dom_sf"/>
</dbReference>
<gene>
    <name evidence="9" type="ORF">SAMN04488029_2582</name>
</gene>
<dbReference type="SMART" id="SM00028">
    <property type="entry name" value="TPR"/>
    <property type="match status" value="7"/>
</dbReference>
<evidence type="ECO:0000256" key="7">
    <source>
        <dbReference type="SAM" id="Coils"/>
    </source>
</evidence>
<keyword evidence="10" id="KW-1185">Reference proteome</keyword>
<keyword evidence="8" id="KW-0472">Membrane</keyword>
<evidence type="ECO:0000256" key="5">
    <source>
        <dbReference type="ARBA" id="ARBA00038253"/>
    </source>
</evidence>
<proteinExistence type="inferred from homology"/>
<dbReference type="RefSeq" id="WP_084373260.1">
    <property type="nucleotide sequence ID" value="NZ_FWYF01000003.1"/>
</dbReference>
<dbReference type="AlphaFoldDB" id="A0A1W2GGT1"/>
<feature type="transmembrane region" description="Helical" evidence="8">
    <location>
        <begin position="448"/>
        <end position="469"/>
    </location>
</feature>
<accession>A0A1W2GGT1</accession>
<dbReference type="PANTHER" id="PTHR46630:SF1">
    <property type="entry name" value="TETRATRICOPEPTIDE REPEAT PROTEIN 29"/>
    <property type="match status" value="1"/>
</dbReference>
<comment type="similarity">
    <text evidence="5">Belongs to the Rap family.</text>
</comment>
<dbReference type="PANTHER" id="PTHR46630">
    <property type="entry name" value="TETRATRICOPEPTIDE REPEAT PROTEIN 29"/>
    <property type="match status" value="1"/>
</dbReference>
<feature type="repeat" description="TPR" evidence="6">
    <location>
        <begin position="124"/>
        <end position="157"/>
    </location>
</feature>
<dbReference type="InterPro" id="IPR019734">
    <property type="entry name" value="TPR_rpt"/>
</dbReference>